<dbReference type="Proteomes" id="UP000241203">
    <property type="component" value="Unassembled WGS sequence"/>
</dbReference>
<evidence type="ECO:0000313" key="2">
    <source>
        <dbReference type="EMBL" id="PSL39326.1"/>
    </source>
</evidence>
<reference evidence="2 4" key="1">
    <citation type="submission" date="2018-03" db="EMBL/GenBank/DDBJ databases">
        <title>Genomic Encyclopedia of Archaeal and Bacterial Type Strains, Phase II (KMG-II): from individual species to whole genera.</title>
        <authorList>
            <person name="Goeker M."/>
        </authorList>
    </citation>
    <scope>NUCLEOTIDE SEQUENCE [LARGE SCALE GENOMIC DNA]</scope>
    <source>
        <strain evidence="2 4">DSM 21548</strain>
    </source>
</reference>
<proteinExistence type="predicted"/>
<feature type="domain" description="DinB-like" evidence="1">
    <location>
        <begin position="11"/>
        <end position="160"/>
    </location>
</feature>
<dbReference type="SUPFAM" id="SSF109854">
    <property type="entry name" value="DinB/YfiT-like putative metalloenzymes"/>
    <property type="match status" value="1"/>
</dbReference>
<comment type="caution">
    <text evidence="2">The sequence shown here is derived from an EMBL/GenBank/DDBJ whole genome shotgun (WGS) entry which is preliminary data.</text>
</comment>
<dbReference type="AlphaFoldDB" id="A0A2P8GZD1"/>
<dbReference type="Proteomes" id="UP000268291">
    <property type="component" value="Unassembled WGS sequence"/>
</dbReference>
<dbReference type="RefSeq" id="WP_106564207.1">
    <property type="nucleotide sequence ID" value="NZ_PYAU01000001.1"/>
</dbReference>
<protein>
    <submittedName>
        <fullName evidence="3">DUF664 domain-containing protein</fullName>
    </submittedName>
    <submittedName>
        <fullName evidence="2">Uncharacterized protein DUF664</fullName>
    </submittedName>
</protein>
<dbReference type="InterPro" id="IPR024775">
    <property type="entry name" value="DinB-like"/>
</dbReference>
<dbReference type="NCBIfam" id="NF047843">
    <property type="entry name" value="MST_Rv0443"/>
    <property type="match status" value="1"/>
</dbReference>
<dbReference type="OrthoDB" id="2363925at2"/>
<dbReference type="EMBL" id="PYAU01000001">
    <property type="protein sequence ID" value="PSL39326.1"/>
    <property type="molecule type" value="Genomic_DNA"/>
</dbReference>
<dbReference type="InterPro" id="IPR034660">
    <property type="entry name" value="DinB/YfiT-like"/>
</dbReference>
<dbReference type="EMBL" id="RZGY01000001">
    <property type="protein sequence ID" value="RUQ86256.1"/>
    <property type="molecule type" value="Genomic_DNA"/>
</dbReference>
<evidence type="ECO:0000313" key="5">
    <source>
        <dbReference type="Proteomes" id="UP000268291"/>
    </source>
</evidence>
<accession>A0A2P8GZD1</accession>
<evidence type="ECO:0000259" key="1">
    <source>
        <dbReference type="Pfam" id="PF12867"/>
    </source>
</evidence>
<dbReference type="Pfam" id="PF12867">
    <property type="entry name" value="DinB_2"/>
    <property type="match status" value="1"/>
</dbReference>
<sequence length="169" mass="17905">MVTTRDLLIDAFDRIRDNTARVVGGLTEAELTFRAAPDANSIAWLVWHLTRVQDDHIADASGGAQVWTTAGFATAFGLPFSDEATGYGMSADEVGAVAGVSADELVAYHAAVHDRTVAYVGGLSGADLDRVVDEEWDPPVTLAVRLVSVVADDLQHVGQAAFIRGLLPD</sequence>
<dbReference type="Gene3D" id="1.20.120.450">
    <property type="entry name" value="dinb family like domain"/>
    <property type="match status" value="1"/>
</dbReference>
<reference evidence="3 5" key="2">
    <citation type="submission" date="2018-12" db="EMBL/GenBank/DDBJ databases">
        <authorList>
            <person name="hu s."/>
            <person name="Xu Y."/>
            <person name="Xu B."/>
            <person name="Li F."/>
        </authorList>
    </citation>
    <scope>NUCLEOTIDE SEQUENCE [LARGE SCALE GENOMIC DNA]</scope>
    <source>
        <strain evidence="3 5">KSW2-17</strain>
    </source>
</reference>
<evidence type="ECO:0000313" key="3">
    <source>
        <dbReference type="EMBL" id="RUQ86256.1"/>
    </source>
</evidence>
<organism evidence="2 4">
    <name type="scientific">Labedella gwakjiensis</name>
    <dbReference type="NCBI Taxonomy" id="390269"/>
    <lineage>
        <taxon>Bacteria</taxon>
        <taxon>Bacillati</taxon>
        <taxon>Actinomycetota</taxon>
        <taxon>Actinomycetes</taxon>
        <taxon>Micrococcales</taxon>
        <taxon>Microbacteriaceae</taxon>
        <taxon>Labedella</taxon>
    </lineage>
</organism>
<gene>
    <name evidence="2" type="ORF">CLV49_2960</name>
    <name evidence="3" type="ORF">ELQ93_04450</name>
</gene>
<evidence type="ECO:0000313" key="4">
    <source>
        <dbReference type="Proteomes" id="UP000241203"/>
    </source>
</evidence>
<keyword evidence="5" id="KW-1185">Reference proteome</keyword>
<name>A0A2P8GZD1_9MICO</name>